<evidence type="ECO:0008006" key="2">
    <source>
        <dbReference type="Google" id="ProtNLM"/>
    </source>
</evidence>
<organism evidence="1">
    <name type="scientific">hydrothermal vent metagenome</name>
    <dbReference type="NCBI Taxonomy" id="652676"/>
    <lineage>
        <taxon>unclassified sequences</taxon>
        <taxon>metagenomes</taxon>
        <taxon>ecological metagenomes</taxon>
    </lineage>
</organism>
<proteinExistence type="predicted"/>
<reference evidence="1" key="1">
    <citation type="submission" date="2018-06" db="EMBL/GenBank/DDBJ databases">
        <authorList>
            <person name="Zhirakovskaya E."/>
        </authorList>
    </citation>
    <scope>NUCLEOTIDE SEQUENCE</scope>
</reference>
<feature type="non-terminal residue" evidence="1">
    <location>
        <position position="1"/>
    </location>
</feature>
<accession>A0A3B0WCP6</accession>
<name>A0A3B0WCP6_9ZZZZ</name>
<gene>
    <name evidence="1" type="ORF">MNBD_GAMMA03-155</name>
</gene>
<dbReference type="AlphaFoldDB" id="A0A3B0WCP6"/>
<protein>
    <recommendedName>
        <fullName evidence="2">Transposase DDE domain-containing protein</fullName>
    </recommendedName>
</protein>
<evidence type="ECO:0000313" key="1">
    <source>
        <dbReference type="EMBL" id="VAW47149.1"/>
    </source>
</evidence>
<sequence length="49" mass="5328">FRGFSLRGKEKVAGEFSLVCATHNIKKIVSSALKGLIRLKPAEMNITPA</sequence>
<dbReference type="EMBL" id="UOFC01000127">
    <property type="protein sequence ID" value="VAW47149.1"/>
    <property type="molecule type" value="Genomic_DNA"/>
</dbReference>